<comment type="caution">
    <text evidence="1">The sequence shown here is derived from an EMBL/GenBank/DDBJ whole genome shotgun (WGS) entry which is preliminary data.</text>
</comment>
<dbReference type="EMBL" id="MU853806">
    <property type="protein sequence ID" value="KAK3939751.1"/>
    <property type="molecule type" value="Genomic_DNA"/>
</dbReference>
<sequence>MMLGLLSWCHRSPHSIWFGQNYHKPTHQSAIQSTRAFRTAILSLGELHLSETLLLVVDLGTTEFPARRTNLNSASDPARLGLDGMHVCHRRIPIRSQHVVSPVDLARKAMDSTFLVFSCQILLTNLHCPPLLAAPFYNRCKRTLSMTNRRLCCCASRPGERCLFGSFPISKIELLFGCWLRLPGHTVYCLVASVRTLRITTAAIPRSHCAK</sequence>
<evidence type="ECO:0000313" key="1">
    <source>
        <dbReference type="EMBL" id="KAK3939751.1"/>
    </source>
</evidence>
<name>A0AAN6N5V8_9PEZI</name>
<evidence type="ECO:0000313" key="2">
    <source>
        <dbReference type="Proteomes" id="UP001303473"/>
    </source>
</evidence>
<proteinExistence type="predicted"/>
<accession>A0AAN6N5V8</accession>
<dbReference type="Proteomes" id="UP001303473">
    <property type="component" value="Unassembled WGS sequence"/>
</dbReference>
<organism evidence="1 2">
    <name type="scientific">Diplogelasinospora grovesii</name>
    <dbReference type="NCBI Taxonomy" id="303347"/>
    <lineage>
        <taxon>Eukaryota</taxon>
        <taxon>Fungi</taxon>
        <taxon>Dikarya</taxon>
        <taxon>Ascomycota</taxon>
        <taxon>Pezizomycotina</taxon>
        <taxon>Sordariomycetes</taxon>
        <taxon>Sordariomycetidae</taxon>
        <taxon>Sordariales</taxon>
        <taxon>Diplogelasinosporaceae</taxon>
        <taxon>Diplogelasinospora</taxon>
    </lineage>
</organism>
<protein>
    <submittedName>
        <fullName evidence="1">Uncharacterized protein</fullName>
    </submittedName>
</protein>
<reference evidence="2" key="1">
    <citation type="journal article" date="2023" name="Mol. Phylogenet. Evol.">
        <title>Genome-scale phylogeny and comparative genomics of the fungal order Sordariales.</title>
        <authorList>
            <person name="Hensen N."/>
            <person name="Bonometti L."/>
            <person name="Westerberg I."/>
            <person name="Brannstrom I.O."/>
            <person name="Guillou S."/>
            <person name="Cros-Aarteil S."/>
            <person name="Calhoun S."/>
            <person name="Haridas S."/>
            <person name="Kuo A."/>
            <person name="Mondo S."/>
            <person name="Pangilinan J."/>
            <person name="Riley R."/>
            <person name="LaButti K."/>
            <person name="Andreopoulos B."/>
            <person name="Lipzen A."/>
            <person name="Chen C."/>
            <person name="Yan M."/>
            <person name="Daum C."/>
            <person name="Ng V."/>
            <person name="Clum A."/>
            <person name="Steindorff A."/>
            <person name="Ohm R.A."/>
            <person name="Martin F."/>
            <person name="Silar P."/>
            <person name="Natvig D.O."/>
            <person name="Lalanne C."/>
            <person name="Gautier V."/>
            <person name="Ament-Velasquez S.L."/>
            <person name="Kruys A."/>
            <person name="Hutchinson M.I."/>
            <person name="Powell A.J."/>
            <person name="Barry K."/>
            <person name="Miller A.N."/>
            <person name="Grigoriev I.V."/>
            <person name="Debuchy R."/>
            <person name="Gladieux P."/>
            <person name="Hiltunen Thoren M."/>
            <person name="Johannesson H."/>
        </authorList>
    </citation>
    <scope>NUCLEOTIDE SEQUENCE [LARGE SCALE GENOMIC DNA]</scope>
    <source>
        <strain evidence="2">CBS 340.73</strain>
    </source>
</reference>
<dbReference type="AlphaFoldDB" id="A0AAN6N5V8"/>
<keyword evidence="2" id="KW-1185">Reference proteome</keyword>
<gene>
    <name evidence="1" type="ORF">QBC46DRAFT_141820</name>
</gene>